<comment type="caution">
    <text evidence="1">The sequence shown here is derived from an EMBL/GenBank/DDBJ whole genome shotgun (WGS) entry which is preliminary data.</text>
</comment>
<dbReference type="Proteomes" id="UP000015354">
    <property type="component" value="Unassembled WGS sequence"/>
</dbReference>
<evidence type="ECO:0000313" key="1">
    <source>
        <dbReference type="EMBL" id="EPY27818.1"/>
    </source>
</evidence>
<reference evidence="1 2" key="1">
    <citation type="journal article" date="2013" name="PLoS ONE">
        <title>Predicting the Proteins of Angomonas deanei, Strigomonas culicis and Their Respective Endosymbionts Reveals New Aspects of the Trypanosomatidae Family.</title>
        <authorList>
            <person name="Motta M.C."/>
            <person name="Martins A.C."/>
            <person name="de Souza S.S."/>
            <person name="Catta-Preta C.M."/>
            <person name="Silva R."/>
            <person name="Klein C.C."/>
            <person name="de Almeida L.G."/>
            <person name="de Lima Cunha O."/>
            <person name="Ciapina L.P."/>
            <person name="Brocchi M."/>
            <person name="Colabardini A.C."/>
            <person name="de Araujo Lima B."/>
            <person name="Machado C.R."/>
            <person name="de Almeida Soares C.M."/>
            <person name="Probst C.M."/>
            <person name="de Menezes C.B."/>
            <person name="Thompson C.E."/>
            <person name="Bartholomeu D.C."/>
            <person name="Gradia D.F."/>
            <person name="Pavoni D.P."/>
            <person name="Grisard E.C."/>
            <person name="Fantinatti-Garboggini F."/>
            <person name="Marchini F.K."/>
            <person name="Rodrigues-Luiz G.F."/>
            <person name="Wagner G."/>
            <person name="Goldman G.H."/>
            <person name="Fietto J.L."/>
            <person name="Elias M.C."/>
            <person name="Goldman M.H."/>
            <person name="Sagot M.F."/>
            <person name="Pereira M."/>
            <person name="Stoco P.H."/>
            <person name="de Mendonca-Neto R.P."/>
            <person name="Teixeira S.M."/>
            <person name="Maciel T.E."/>
            <person name="de Oliveira Mendes T.A."/>
            <person name="Urmenyi T.P."/>
            <person name="de Souza W."/>
            <person name="Schenkman S."/>
            <person name="de Vasconcelos A.T."/>
        </authorList>
    </citation>
    <scope>NUCLEOTIDE SEQUENCE [LARGE SCALE GENOMIC DNA]</scope>
</reference>
<sequence length="324" mass="36582">MARRFFSSFFFKNICLPTAGFGAGWVAFCYIDEQWLTVEGRQKMNVFNLKVIRATQGVLPSTLVDQYGYKPEFLDQMISSLEKGYTEAQMADRFTFDEILKECGVEDQLAYLEEHATEDIPYFYIADVFHSWARIHEALYLLPHDRHPTDSGHLAMQNNEQFDSEVLCKEVWKKMMDNVLPFDVGVRVLCVLAVTNKKNAKRIAASSQQGAEVVRYYKAYMDKLRENNTPDGDTVSKADVTAAALFLLRALNDAVVSKPLLPFVGTKTGPYPLANRVDATVWCEDFGALDAAIRQQTADSAVLLVDVLNEKLKCTEKREVTAAI</sequence>
<keyword evidence="2" id="KW-1185">Reference proteome</keyword>
<evidence type="ECO:0000313" key="2">
    <source>
        <dbReference type="Proteomes" id="UP000015354"/>
    </source>
</evidence>
<gene>
    <name evidence="1" type="ORF">STCU_05520</name>
</gene>
<dbReference type="OrthoDB" id="277767at2759"/>
<dbReference type="EMBL" id="ATMH01005520">
    <property type="protein sequence ID" value="EPY27818.1"/>
    <property type="molecule type" value="Genomic_DNA"/>
</dbReference>
<protein>
    <submittedName>
        <fullName evidence="1">Uncharacterized protein</fullName>
    </submittedName>
</protein>
<organism evidence="1 2">
    <name type="scientific">Strigomonas culicis</name>
    <dbReference type="NCBI Taxonomy" id="28005"/>
    <lineage>
        <taxon>Eukaryota</taxon>
        <taxon>Discoba</taxon>
        <taxon>Euglenozoa</taxon>
        <taxon>Kinetoplastea</taxon>
        <taxon>Metakinetoplastina</taxon>
        <taxon>Trypanosomatida</taxon>
        <taxon>Trypanosomatidae</taxon>
        <taxon>Strigomonadinae</taxon>
        <taxon>Strigomonas</taxon>
    </lineage>
</organism>
<accession>S9UFW7</accession>
<proteinExistence type="predicted"/>
<name>S9UFW7_9TRYP</name>
<dbReference type="AlphaFoldDB" id="S9UFW7"/>